<dbReference type="AlphaFoldDB" id="A0A8X6H9T2"/>
<dbReference type="EMBL" id="BMAO01007799">
    <property type="protein sequence ID" value="GFR18603.1"/>
    <property type="molecule type" value="Genomic_DNA"/>
</dbReference>
<organism evidence="2 3">
    <name type="scientific">Trichonephila clavata</name>
    <name type="common">Joro spider</name>
    <name type="synonym">Nephila clavata</name>
    <dbReference type="NCBI Taxonomy" id="2740835"/>
    <lineage>
        <taxon>Eukaryota</taxon>
        <taxon>Metazoa</taxon>
        <taxon>Ecdysozoa</taxon>
        <taxon>Arthropoda</taxon>
        <taxon>Chelicerata</taxon>
        <taxon>Arachnida</taxon>
        <taxon>Araneae</taxon>
        <taxon>Araneomorphae</taxon>
        <taxon>Entelegynae</taxon>
        <taxon>Araneoidea</taxon>
        <taxon>Nephilidae</taxon>
        <taxon>Trichonephila</taxon>
    </lineage>
</organism>
<gene>
    <name evidence="1" type="ORF">TNCT_422651</name>
    <name evidence="2" type="ORF">TNCT_588551</name>
</gene>
<name>A0A8X6H9T2_TRICU</name>
<evidence type="ECO:0000313" key="3">
    <source>
        <dbReference type="Proteomes" id="UP000887116"/>
    </source>
</evidence>
<protein>
    <submittedName>
        <fullName evidence="2">Uncharacterized protein</fullName>
    </submittedName>
</protein>
<evidence type="ECO:0000313" key="1">
    <source>
        <dbReference type="EMBL" id="GFR09966.1"/>
    </source>
</evidence>
<proteinExistence type="predicted"/>
<evidence type="ECO:0000313" key="2">
    <source>
        <dbReference type="EMBL" id="GFR18603.1"/>
    </source>
</evidence>
<sequence>MIVWVAYPSLKVRKQQIQQDFILFFIVRRYTVNPVDQRQGLKGIEPTVNLSSSVAKINEYMPKYDAHKVKQMFRRIKQCSLNYGSKYECRKGAAHTRNKGKKS</sequence>
<reference evidence="2" key="1">
    <citation type="submission" date="2020-07" db="EMBL/GenBank/DDBJ databases">
        <title>Multicomponent nature underlies the extraordinary mechanical properties of spider dragline silk.</title>
        <authorList>
            <person name="Kono N."/>
            <person name="Nakamura H."/>
            <person name="Mori M."/>
            <person name="Yoshida Y."/>
            <person name="Ohtoshi R."/>
            <person name="Malay A.D."/>
            <person name="Moran D.A.P."/>
            <person name="Tomita M."/>
            <person name="Numata K."/>
            <person name="Arakawa K."/>
        </authorList>
    </citation>
    <scope>NUCLEOTIDE SEQUENCE</scope>
</reference>
<accession>A0A8X6H9T2</accession>
<comment type="caution">
    <text evidence="2">The sequence shown here is derived from an EMBL/GenBank/DDBJ whole genome shotgun (WGS) entry which is preliminary data.</text>
</comment>
<dbReference type="Proteomes" id="UP000887116">
    <property type="component" value="Unassembled WGS sequence"/>
</dbReference>
<keyword evidence="3" id="KW-1185">Reference proteome</keyword>
<dbReference type="EMBL" id="BMAO01016626">
    <property type="protein sequence ID" value="GFR09966.1"/>
    <property type="molecule type" value="Genomic_DNA"/>
</dbReference>